<dbReference type="AlphaFoldDB" id="A0A9X1R0U0"/>
<reference evidence="1" key="1">
    <citation type="submission" date="2021-09" db="EMBL/GenBank/DDBJ databases">
        <title>Genome of Aequorivita sp. strain F47161.</title>
        <authorList>
            <person name="Wang Y."/>
        </authorList>
    </citation>
    <scope>NUCLEOTIDE SEQUENCE</scope>
    <source>
        <strain evidence="1">F47161</strain>
    </source>
</reference>
<sequence length="100" mass="11072">KEFVKRNGEFTVNIALIENGNPVLGVIYIPVSKELYFTAADGKSSKKITLTSVDTTIENIFKGAKDIHPSKPTSKVKIIGSRSHNNKATKNFITEIEKHN</sequence>
<dbReference type="InterPro" id="IPR000760">
    <property type="entry name" value="Inositol_monophosphatase-like"/>
</dbReference>
<dbReference type="GO" id="GO:0008441">
    <property type="term" value="F:3'(2'),5'-bisphosphate nucleotidase activity"/>
    <property type="evidence" value="ECO:0007669"/>
    <property type="project" value="TreeGrafter"/>
</dbReference>
<dbReference type="GO" id="GO:0000103">
    <property type="term" value="P:sulfate assimilation"/>
    <property type="evidence" value="ECO:0007669"/>
    <property type="project" value="TreeGrafter"/>
</dbReference>
<dbReference type="PANTHER" id="PTHR43028">
    <property type="entry name" value="3'(2'),5'-BISPHOSPHATE NUCLEOTIDASE 1"/>
    <property type="match status" value="1"/>
</dbReference>
<gene>
    <name evidence="1" type="ORF">K8089_16525</name>
</gene>
<evidence type="ECO:0000313" key="2">
    <source>
        <dbReference type="Proteomes" id="UP001139461"/>
    </source>
</evidence>
<feature type="non-terminal residue" evidence="1">
    <location>
        <position position="100"/>
    </location>
</feature>
<dbReference type="RefSeq" id="WP_277612619.1">
    <property type="nucleotide sequence ID" value="NZ_JAIRBA010000197.1"/>
</dbReference>
<accession>A0A9X1R0U0</accession>
<dbReference type="GO" id="GO:0050427">
    <property type="term" value="P:3'-phosphoadenosine 5'-phosphosulfate metabolic process"/>
    <property type="evidence" value="ECO:0007669"/>
    <property type="project" value="TreeGrafter"/>
</dbReference>
<dbReference type="SUPFAM" id="SSF56655">
    <property type="entry name" value="Carbohydrate phosphatase"/>
    <property type="match status" value="1"/>
</dbReference>
<feature type="non-terminal residue" evidence="1">
    <location>
        <position position="1"/>
    </location>
</feature>
<comment type="caution">
    <text evidence="1">The sequence shown here is derived from an EMBL/GenBank/DDBJ whole genome shotgun (WGS) entry which is preliminary data.</text>
</comment>
<dbReference type="Gene3D" id="3.30.540.10">
    <property type="entry name" value="Fructose-1,6-Bisphosphatase, subunit A, domain 1"/>
    <property type="match status" value="1"/>
</dbReference>
<dbReference type="EMBL" id="JAIRBA010000197">
    <property type="protein sequence ID" value="MCG2420628.1"/>
    <property type="molecule type" value="Genomic_DNA"/>
</dbReference>
<proteinExistence type="predicted"/>
<dbReference type="PANTHER" id="PTHR43028:SF5">
    <property type="entry name" value="3'(2'),5'-BISPHOSPHATE NUCLEOTIDASE 1"/>
    <property type="match status" value="1"/>
</dbReference>
<protein>
    <submittedName>
        <fullName evidence="1">3'(2'),5'-bisphosphate nucleotidase CysQ</fullName>
    </submittedName>
</protein>
<organism evidence="1 2">
    <name type="scientific">Aequorivita vitellina</name>
    <dbReference type="NCBI Taxonomy" id="2874475"/>
    <lineage>
        <taxon>Bacteria</taxon>
        <taxon>Pseudomonadati</taxon>
        <taxon>Bacteroidota</taxon>
        <taxon>Flavobacteriia</taxon>
        <taxon>Flavobacteriales</taxon>
        <taxon>Flavobacteriaceae</taxon>
        <taxon>Aequorivita</taxon>
    </lineage>
</organism>
<dbReference type="Proteomes" id="UP001139461">
    <property type="component" value="Unassembled WGS sequence"/>
</dbReference>
<dbReference type="Pfam" id="PF00459">
    <property type="entry name" value="Inositol_P"/>
    <property type="match status" value="1"/>
</dbReference>
<evidence type="ECO:0000313" key="1">
    <source>
        <dbReference type="EMBL" id="MCG2420628.1"/>
    </source>
</evidence>
<keyword evidence="2" id="KW-1185">Reference proteome</keyword>
<name>A0A9X1R0U0_9FLAO</name>
<dbReference type="InterPro" id="IPR050725">
    <property type="entry name" value="CysQ/Inositol_MonoPase"/>
</dbReference>